<keyword evidence="1" id="KW-0472">Membrane</keyword>
<dbReference type="Proteomes" id="UP000479526">
    <property type="component" value="Unassembled WGS sequence"/>
</dbReference>
<feature type="transmembrane region" description="Helical" evidence="1">
    <location>
        <begin position="12"/>
        <end position="30"/>
    </location>
</feature>
<feature type="transmembrane region" description="Helical" evidence="1">
    <location>
        <begin position="36"/>
        <end position="53"/>
    </location>
</feature>
<protein>
    <submittedName>
        <fullName evidence="2">Uncharacterized protein</fullName>
    </submittedName>
</protein>
<keyword evidence="3" id="KW-1185">Reference proteome</keyword>
<evidence type="ECO:0000313" key="2">
    <source>
        <dbReference type="EMBL" id="NAS26764.1"/>
    </source>
</evidence>
<name>A0A7C9JGL2_9ACTN</name>
<dbReference type="EMBL" id="WXEW01000012">
    <property type="protein sequence ID" value="NAS26764.1"/>
    <property type="molecule type" value="Genomic_DNA"/>
</dbReference>
<dbReference type="AlphaFoldDB" id="A0A7C9JGL2"/>
<proteinExistence type="predicted"/>
<comment type="caution">
    <text evidence="2">The sequence shown here is derived from an EMBL/GenBank/DDBJ whole genome shotgun (WGS) entry which is preliminary data.</text>
</comment>
<reference evidence="2 3" key="1">
    <citation type="submission" date="2020-01" db="EMBL/GenBank/DDBJ databases">
        <title>Herbidospora sp. NEAU-GS84 nov., a novel actinomycete isolated from soil.</title>
        <authorList>
            <person name="Han L."/>
        </authorList>
    </citation>
    <scope>NUCLEOTIDE SEQUENCE [LARGE SCALE GENOMIC DNA]</scope>
    <source>
        <strain evidence="2 3">NEAU-GS84</strain>
    </source>
</reference>
<keyword evidence="1" id="KW-1133">Transmembrane helix</keyword>
<gene>
    <name evidence="2" type="ORF">GT755_34465</name>
</gene>
<evidence type="ECO:0000256" key="1">
    <source>
        <dbReference type="SAM" id="Phobius"/>
    </source>
</evidence>
<accession>A0A7C9JGL2</accession>
<organism evidence="2 3">
    <name type="scientific">Herbidospora solisilvae</name>
    <dbReference type="NCBI Taxonomy" id="2696284"/>
    <lineage>
        <taxon>Bacteria</taxon>
        <taxon>Bacillati</taxon>
        <taxon>Actinomycetota</taxon>
        <taxon>Actinomycetes</taxon>
        <taxon>Streptosporangiales</taxon>
        <taxon>Streptosporangiaceae</taxon>
        <taxon>Herbidospora</taxon>
    </lineage>
</organism>
<evidence type="ECO:0000313" key="3">
    <source>
        <dbReference type="Proteomes" id="UP000479526"/>
    </source>
</evidence>
<sequence length="54" mass="5432">MTLPLGLPATRTAGSLFALTTLVAVAGAVWPGRLDFLAWALMGVVAGFSLSGSV</sequence>
<dbReference type="RefSeq" id="WP_161483752.1">
    <property type="nucleotide sequence ID" value="NZ_WXEW01000012.1"/>
</dbReference>
<keyword evidence="1" id="KW-0812">Transmembrane</keyword>